<proteinExistence type="predicted"/>
<dbReference type="OrthoDB" id="2413843at2"/>
<dbReference type="EMBL" id="CP007456">
    <property type="protein sequence ID" value="AIZ14776.1"/>
    <property type="molecule type" value="Genomic_DNA"/>
</dbReference>
<keyword evidence="1" id="KW-0812">Transmembrane</keyword>
<organism evidence="2 3">
    <name type="scientific">Bifidobacterium catenulatum PV20-2</name>
    <dbReference type="NCBI Taxonomy" id="1447716"/>
    <lineage>
        <taxon>Bacteria</taxon>
        <taxon>Bacillati</taxon>
        <taxon>Actinomycetota</taxon>
        <taxon>Actinomycetes</taxon>
        <taxon>Bifidobacteriales</taxon>
        <taxon>Bifidobacteriaceae</taxon>
        <taxon>Bifidobacterium</taxon>
    </lineage>
</organism>
<feature type="transmembrane region" description="Helical" evidence="1">
    <location>
        <begin position="21"/>
        <end position="41"/>
    </location>
</feature>
<dbReference type="AlphaFoldDB" id="A0A0A7I466"/>
<dbReference type="RefSeq" id="WP_052189177.1">
    <property type="nucleotide sequence ID" value="NZ_CP007456.1"/>
</dbReference>
<evidence type="ECO:0000313" key="3">
    <source>
        <dbReference type="Proteomes" id="UP000030625"/>
    </source>
</evidence>
<protein>
    <submittedName>
        <fullName evidence="2">Membrane protein</fullName>
    </submittedName>
</protein>
<sequence>MVESAYRDWGYRRVIVENKGWRIFQIIQFILFLCISVFLFIRTVDGHGTVQTLGVKLISFSVWALFYLGILAIEWLIYCIVRHAKK</sequence>
<evidence type="ECO:0000313" key="2">
    <source>
        <dbReference type="EMBL" id="AIZ14776.1"/>
    </source>
</evidence>
<accession>A0A0A7I466</accession>
<feature type="transmembrane region" description="Helical" evidence="1">
    <location>
        <begin position="61"/>
        <end position="81"/>
    </location>
</feature>
<evidence type="ECO:0000256" key="1">
    <source>
        <dbReference type="SAM" id="Phobius"/>
    </source>
</evidence>
<reference evidence="2 3" key="1">
    <citation type="journal article" date="2015" name="Genome Announc.">
        <title>Complete and Assembled Genome Sequence of Bifidobacterium kashiwanohense PV20-2, Isolated from the Feces of an Anemic Kenyan Infant.</title>
        <authorList>
            <person name="Vazquez-Gutierrez P."/>
            <person name="Lacroix C."/>
            <person name="Chassard C."/>
            <person name="Klumpp J."/>
            <person name="Jans C."/>
            <person name="Stevens M.J."/>
        </authorList>
    </citation>
    <scope>NUCLEOTIDE SEQUENCE [LARGE SCALE GENOMIC DNA]</scope>
    <source>
        <strain evidence="2 3">PV20-2</strain>
    </source>
</reference>
<dbReference type="KEGG" id="bka:AH68_06690"/>
<dbReference type="InterPro" id="IPR025037">
    <property type="entry name" value="DUF3923"/>
</dbReference>
<gene>
    <name evidence="2" type="ORF">AH68_06690</name>
</gene>
<keyword evidence="1" id="KW-0472">Membrane</keyword>
<dbReference type="HOGENOM" id="CLU_182189_1_0_11"/>
<dbReference type="Pfam" id="PF13061">
    <property type="entry name" value="DUF3923"/>
    <property type="match status" value="1"/>
</dbReference>
<name>A0A0A7I466_9BIFI</name>
<keyword evidence="1" id="KW-1133">Transmembrane helix</keyword>
<dbReference type="Proteomes" id="UP000030625">
    <property type="component" value="Chromosome"/>
</dbReference>